<evidence type="ECO:0000313" key="3">
    <source>
        <dbReference type="Proteomes" id="UP000267804"/>
    </source>
</evidence>
<dbReference type="InterPro" id="IPR011856">
    <property type="entry name" value="tRNA_endonuc-like_dom_sf"/>
</dbReference>
<dbReference type="Gene3D" id="3.40.1350.10">
    <property type="match status" value="1"/>
</dbReference>
<proteinExistence type="predicted"/>
<dbReference type="GO" id="GO:0009307">
    <property type="term" value="P:DNA restriction-modification system"/>
    <property type="evidence" value="ECO:0007669"/>
    <property type="project" value="InterPro"/>
</dbReference>
<keyword evidence="2" id="KW-0540">Nuclease</keyword>
<dbReference type="SUPFAM" id="SSF52980">
    <property type="entry name" value="Restriction endonuclease-like"/>
    <property type="match status" value="1"/>
</dbReference>
<gene>
    <name evidence="2" type="ORF">CSH63_32205</name>
</gene>
<dbReference type="PANTHER" id="PTHR30015">
    <property type="entry name" value="MRR RESTRICTION SYSTEM PROTEIN"/>
    <property type="match status" value="1"/>
</dbReference>
<dbReference type="KEGG" id="mtua:CSH63_32205"/>
<dbReference type="PANTHER" id="PTHR30015:SF7">
    <property type="entry name" value="TYPE IV METHYL-DIRECTED RESTRICTION ENZYME ECOKMRR"/>
    <property type="match status" value="1"/>
</dbReference>
<dbReference type="InterPro" id="IPR052906">
    <property type="entry name" value="Type_IV_Methyl-Rstrct_Enzyme"/>
</dbReference>
<dbReference type="Proteomes" id="UP000267804">
    <property type="component" value="Chromosome"/>
</dbReference>
<feature type="domain" description="Restriction endonuclease type IV Mrr" evidence="1">
    <location>
        <begin position="4"/>
        <end position="134"/>
    </location>
</feature>
<dbReference type="Pfam" id="PF04471">
    <property type="entry name" value="Mrr_cat"/>
    <property type="match status" value="1"/>
</dbReference>
<evidence type="ECO:0000259" key="1">
    <source>
        <dbReference type="Pfam" id="PF04471"/>
    </source>
</evidence>
<evidence type="ECO:0000313" key="2">
    <source>
        <dbReference type="EMBL" id="AYF32019.1"/>
    </source>
</evidence>
<sequence>MRFDGLNPTEFEEFCFDLMSDAGFTNVDWRKGTPKSSSPADRGRDIVATLEREDVDGYRFSERWFVDCKHYDRGVPPEALQGAITWAQAERPHTVLFIASGYLTNGAKDWIASFERGQPPFRIRTWELPQLRNLVAEHLDVAFRHDVSLSTLRRVSDILDAEASLVDALWYGRKPGHDQAVPAERPEEIVAKMRAAMRRMEEQYGAEELTKHTESDWAWGFLSGKISALRWVLGYEWDMLDS</sequence>
<organism evidence="2 3">
    <name type="scientific">Micromonospora tulbaghiae</name>
    <dbReference type="NCBI Taxonomy" id="479978"/>
    <lineage>
        <taxon>Bacteria</taxon>
        <taxon>Bacillati</taxon>
        <taxon>Actinomycetota</taxon>
        <taxon>Actinomycetes</taxon>
        <taxon>Micromonosporales</taxon>
        <taxon>Micromonosporaceae</taxon>
        <taxon>Micromonospora</taxon>
    </lineage>
</organism>
<accession>A0A386WY69</accession>
<dbReference type="AlphaFoldDB" id="A0A386WY69"/>
<keyword evidence="2" id="KW-0255">Endonuclease</keyword>
<reference evidence="2 3" key="1">
    <citation type="submission" date="2017-10" db="EMBL/GenBank/DDBJ databases">
        <title>Integration of genomic and chemical information greatly accelerates assignment of the full stereostructure of myelolactone, a potent inhibitor of myeloma from a marine-derived Micromonospora.</title>
        <authorList>
            <person name="Kim M.C."/>
            <person name="Machado H."/>
            <person name="Jensen P.R."/>
            <person name="Fenical W."/>
        </authorList>
    </citation>
    <scope>NUCLEOTIDE SEQUENCE [LARGE SCALE GENOMIC DNA]</scope>
    <source>
        <strain evidence="2 3">CNY-010</strain>
    </source>
</reference>
<dbReference type="InterPro" id="IPR007560">
    <property type="entry name" value="Restrct_endonuc_IV_Mrr"/>
</dbReference>
<dbReference type="GO" id="GO:0003677">
    <property type="term" value="F:DNA binding"/>
    <property type="evidence" value="ECO:0007669"/>
    <property type="project" value="InterPro"/>
</dbReference>
<protein>
    <submittedName>
        <fullName evidence="2">Restriction endonuclease</fullName>
    </submittedName>
</protein>
<dbReference type="InterPro" id="IPR011335">
    <property type="entry name" value="Restrct_endonuc-II-like"/>
</dbReference>
<dbReference type="EMBL" id="CP024087">
    <property type="protein sequence ID" value="AYF32019.1"/>
    <property type="molecule type" value="Genomic_DNA"/>
</dbReference>
<keyword evidence="2" id="KW-0378">Hydrolase</keyword>
<name>A0A386WY69_9ACTN</name>
<dbReference type="GO" id="GO:0015666">
    <property type="term" value="F:restriction endodeoxyribonuclease activity"/>
    <property type="evidence" value="ECO:0007669"/>
    <property type="project" value="TreeGrafter"/>
</dbReference>